<dbReference type="FunFam" id="3.30.160.60:FF:001289">
    <property type="entry name" value="Zinc finger protein 574"/>
    <property type="match status" value="1"/>
</dbReference>
<dbReference type="PROSITE" id="PS00028">
    <property type="entry name" value="ZINC_FINGER_C2H2_1"/>
    <property type="match status" value="3"/>
</dbReference>
<feature type="domain" description="C2H2-type" evidence="10">
    <location>
        <begin position="296"/>
        <end position="323"/>
    </location>
</feature>
<keyword evidence="3" id="KW-0677">Repeat</keyword>
<dbReference type="Proteomes" id="UP000748531">
    <property type="component" value="Unassembled WGS sequence"/>
</dbReference>
<dbReference type="GO" id="GO:0008270">
    <property type="term" value="F:zinc ion binding"/>
    <property type="evidence" value="ECO:0007669"/>
    <property type="project" value="UniProtKB-KW"/>
</dbReference>
<evidence type="ECO:0000256" key="9">
    <source>
        <dbReference type="PROSITE-ProRule" id="PRU00042"/>
    </source>
</evidence>
<keyword evidence="5" id="KW-0862">Zinc</keyword>
<evidence type="ECO:0000256" key="2">
    <source>
        <dbReference type="ARBA" id="ARBA00022723"/>
    </source>
</evidence>
<keyword evidence="8" id="KW-0539">Nucleus</keyword>
<keyword evidence="12" id="KW-1185">Reference proteome</keyword>
<gene>
    <name evidence="11" type="ORF">PHET_00211</name>
</gene>
<dbReference type="EMBL" id="LUCH01000050">
    <property type="protein sequence ID" value="KAF5406272.1"/>
    <property type="molecule type" value="Genomic_DNA"/>
</dbReference>
<dbReference type="InterPro" id="IPR013087">
    <property type="entry name" value="Znf_C2H2_type"/>
</dbReference>
<comment type="subcellular location">
    <subcellularLocation>
        <location evidence="1">Nucleus</location>
    </subcellularLocation>
</comment>
<keyword evidence="7" id="KW-0804">Transcription</keyword>
<dbReference type="FunFam" id="3.30.160.60:FF:001732">
    <property type="entry name" value="Zgc:162936"/>
    <property type="match status" value="1"/>
</dbReference>
<evidence type="ECO:0000256" key="3">
    <source>
        <dbReference type="ARBA" id="ARBA00022737"/>
    </source>
</evidence>
<feature type="domain" description="C2H2-type" evidence="10">
    <location>
        <begin position="353"/>
        <end position="375"/>
    </location>
</feature>
<evidence type="ECO:0000313" key="11">
    <source>
        <dbReference type="EMBL" id="KAF5406272.1"/>
    </source>
</evidence>
<dbReference type="GO" id="GO:0005694">
    <property type="term" value="C:chromosome"/>
    <property type="evidence" value="ECO:0007669"/>
    <property type="project" value="UniProtKB-ARBA"/>
</dbReference>
<evidence type="ECO:0000256" key="8">
    <source>
        <dbReference type="ARBA" id="ARBA00023242"/>
    </source>
</evidence>
<dbReference type="SUPFAM" id="SSF57667">
    <property type="entry name" value="beta-beta-alpha zinc fingers"/>
    <property type="match status" value="2"/>
</dbReference>
<dbReference type="OrthoDB" id="3437960at2759"/>
<evidence type="ECO:0000256" key="1">
    <source>
        <dbReference type="ARBA" id="ARBA00004123"/>
    </source>
</evidence>
<organism evidence="11 12">
    <name type="scientific">Paragonimus heterotremus</name>
    <dbReference type="NCBI Taxonomy" id="100268"/>
    <lineage>
        <taxon>Eukaryota</taxon>
        <taxon>Metazoa</taxon>
        <taxon>Spiralia</taxon>
        <taxon>Lophotrochozoa</taxon>
        <taxon>Platyhelminthes</taxon>
        <taxon>Trematoda</taxon>
        <taxon>Digenea</taxon>
        <taxon>Plagiorchiida</taxon>
        <taxon>Troglotremata</taxon>
        <taxon>Troglotrematidae</taxon>
        <taxon>Paragonimus</taxon>
    </lineage>
</organism>
<dbReference type="GO" id="GO:0045893">
    <property type="term" value="P:positive regulation of DNA-templated transcription"/>
    <property type="evidence" value="ECO:0007669"/>
    <property type="project" value="UniProtKB-ARBA"/>
</dbReference>
<name>A0A8J4TNZ3_9TREM</name>
<dbReference type="GO" id="GO:0000978">
    <property type="term" value="F:RNA polymerase II cis-regulatory region sequence-specific DNA binding"/>
    <property type="evidence" value="ECO:0007669"/>
    <property type="project" value="TreeGrafter"/>
</dbReference>
<dbReference type="Gene3D" id="3.30.160.60">
    <property type="entry name" value="Classic Zinc Finger"/>
    <property type="match status" value="3"/>
</dbReference>
<sequence length="403" mass="46221">MKGNQELITSFNLQPMPLDLSHKSIMSPTQSAPQQNLLPEDSERSICQGPWNSGLLNEVVSRFPLRIQQKDVSHTVKENSDAMLNCSMYTKSAGSTYRAIHSDWGKPHIMTNTCFYINAPLVIPTPGQLLSYAMDQHARRMCVNSTEPAVQFGWDRQQALFNLQNNNHIYGRVRVDEPVKFTNATTDMHLIQHALSMIHASSSIASPGRSIQSKPEDLHRIRPRKIPNPSKRHLCSSFSTGTSNRFKYRPSNSNRLRARLDQLSSESDTLTHESPVRTTSMQTVANHLLTLKRERYHCHYCGKLFPRSANLTRHIRTHTGEQPYKCAHCPRSFSISSNLQRHIRNIHQKERPFHCSVCLKRFGQRANLERHIRNHLITMEPASTVENRQTGLEAFEYFKNSFI</sequence>
<keyword evidence="4 9" id="KW-0863">Zinc-finger</keyword>
<dbReference type="GO" id="GO:0005634">
    <property type="term" value="C:nucleus"/>
    <property type="evidence" value="ECO:0007669"/>
    <property type="project" value="UniProtKB-SubCell"/>
</dbReference>
<keyword evidence="2" id="KW-0479">Metal-binding</keyword>
<proteinExistence type="predicted"/>
<feature type="domain" description="C2H2-type" evidence="10">
    <location>
        <begin position="324"/>
        <end position="352"/>
    </location>
</feature>
<protein>
    <submittedName>
        <fullName evidence="11">Zinc finger C2H2 type</fullName>
    </submittedName>
</protein>
<evidence type="ECO:0000259" key="10">
    <source>
        <dbReference type="PROSITE" id="PS50157"/>
    </source>
</evidence>
<evidence type="ECO:0000256" key="7">
    <source>
        <dbReference type="ARBA" id="ARBA00023163"/>
    </source>
</evidence>
<dbReference type="PANTHER" id="PTHR23235:SF120">
    <property type="entry name" value="KRUPPEL-LIKE FACTOR 15"/>
    <property type="match status" value="1"/>
</dbReference>
<dbReference type="PANTHER" id="PTHR23235">
    <property type="entry name" value="KRUEPPEL-LIKE TRANSCRIPTION FACTOR"/>
    <property type="match status" value="1"/>
</dbReference>
<dbReference type="FunFam" id="3.30.160.60:FF:000112">
    <property type="entry name" value="Mds1 and evi1 complex locus protein"/>
    <property type="match status" value="1"/>
</dbReference>
<evidence type="ECO:0000256" key="4">
    <source>
        <dbReference type="ARBA" id="ARBA00022771"/>
    </source>
</evidence>
<dbReference type="AlphaFoldDB" id="A0A8J4TNZ3"/>
<keyword evidence="6" id="KW-0805">Transcription regulation</keyword>
<dbReference type="InterPro" id="IPR036236">
    <property type="entry name" value="Znf_C2H2_sf"/>
</dbReference>
<reference evidence="11" key="1">
    <citation type="submission" date="2019-05" db="EMBL/GenBank/DDBJ databases">
        <title>Annotation for the trematode Paragonimus heterotremus.</title>
        <authorList>
            <person name="Choi Y.-J."/>
        </authorList>
    </citation>
    <scope>NUCLEOTIDE SEQUENCE</scope>
    <source>
        <strain evidence="11">LC</strain>
    </source>
</reference>
<accession>A0A8J4TNZ3</accession>
<dbReference type="PROSITE" id="PS50157">
    <property type="entry name" value="ZINC_FINGER_C2H2_2"/>
    <property type="match status" value="3"/>
</dbReference>
<evidence type="ECO:0000256" key="6">
    <source>
        <dbReference type="ARBA" id="ARBA00023015"/>
    </source>
</evidence>
<dbReference type="Pfam" id="PF00096">
    <property type="entry name" value="zf-C2H2"/>
    <property type="match status" value="3"/>
</dbReference>
<evidence type="ECO:0000313" key="12">
    <source>
        <dbReference type="Proteomes" id="UP000748531"/>
    </source>
</evidence>
<comment type="caution">
    <text evidence="11">The sequence shown here is derived from an EMBL/GenBank/DDBJ whole genome shotgun (WGS) entry which is preliminary data.</text>
</comment>
<dbReference type="GO" id="GO:0000981">
    <property type="term" value="F:DNA-binding transcription factor activity, RNA polymerase II-specific"/>
    <property type="evidence" value="ECO:0007669"/>
    <property type="project" value="TreeGrafter"/>
</dbReference>
<evidence type="ECO:0000256" key="5">
    <source>
        <dbReference type="ARBA" id="ARBA00022833"/>
    </source>
</evidence>
<dbReference type="SMART" id="SM00355">
    <property type="entry name" value="ZnF_C2H2"/>
    <property type="match status" value="3"/>
</dbReference>